<dbReference type="OrthoDB" id="1956004at2"/>
<feature type="region of interest" description="Disordered" evidence="1">
    <location>
        <begin position="1"/>
        <end position="22"/>
    </location>
</feature>
<keyword evidence="3" id="KW-1185">Reference proteome</keyword>
<evidence type="ECO:0000313" key="3">
    <source>
        <dbReference type="Proteomes" id="UP000466730"/>
    </source>
</evidence>
<evidence type="ECO:0000313" key="2">
    <source>
        <dbReference type="EMBL" id="MRH21350.1"/>
    </source>
</evidence>
<dbReference type="AlphaFoldDB" id="A0A844B6S2"/>
<dbReference type="Gene3D" id="2.60.40.1120">
    <property type="entry name" value="Carboxypeptidase-like, regulatory domain"/>
    <property type="match status" value="1"/>
</dbReference>
<evidence type="ECO:0000256" key="1">
    <source>
        <dbReference type="SAM" id="MobiDB-lite"/>
    </source>
</evidence>
<dbReference type="Proteomes" id="UP000466730">
    <property type="component" value="Unassembled WGS sequence"/>
</dbReference>
<dbReference type="RefSeq" id="WP_153748656.1">
    <property type="nucleotide sequence ID" value="NZ_BAAADI010000001.1"/>
</dbReference>
<sequence>MTQHTALSGQAQGLSVELTPETADPNGELRLVALVPDCGRDIRGRRVAFRDADGAEIGRAVISVSELGSWRTDPLAIVAPALSGTHRMKAVLLAAAPGADGDPAEAAVLDFELPVAAHRVGAVIWDVPGAVEQGGEIRARIGLHCAAGCCAAGWHFRVDDAEGCLVAQGRTGPTPWPGTDGLFHADLTLPVPDAEGAAHWTVVATAAAGAAQPHAEGRATIRTRITAPAGCKVRVIATDARTGAPLARARVVAHPYRTLAGADGQAELALPPGDYTLFVSGGRHFPFKTPLSLRAGAEITVEAALQEDRELTQADIWA</sequence>
<dbReference type="EMBL" id="WJPO01000014">
    <property type="protein sequence ID" value="MRH21350.1"/>
    <property type="molecule type" value="Genomic_DNA"/>
</dbReference>
<accession>A0A844B6S2</accession>
<organism evidence="2 3">
    <name type="scientific">Rhodovulum strictum</name>
    <dbReference type="NCBI Taxonomy" id="58314"/>
    <lineage>
        <taxon>Bacteria</taxon>
        <taxon>Pseudomonadati</taxon>
        <taxon>Pseudomonadota</taxon>
        <taxon>Alphaproteobacteria</taxon>
        <taxon>Rhodobacterales</taxon>
        <taxon>Paracoccaceae</taxon>
        <taxon>Rhodovulum</taxon>
    </lineage>
</organism>
<proteinExistence type="predicted"/>
<dbReference type="SUPFAM" id="SSF49452">
    <property type="entry name" value="Starch-binding domain-like"/>
    <property type="match status" value="1"/>
</dbReference>
<name>A0A844B6S2_9RHOB</name>
<dbReference type="InterPro" id="IPR013784">
    <property type="entry name" value="Carb-bd-like_fold"/>
</dbReference>
<comment type="caution">
    <text evidence="2">The sequence shown here is derived from an EMBL/GenBank/DDBJ whole genome shotgun (WGS) entry which is preliminary data.</text>
</comment>
<gene>
    <name evidence="2" type="ORF">GH815_10115</name>
</gene>
<reference evidence="2 3" key="1">
    <citation type="submission" date="2019-11" db="EMBL/GenBank/DDBJ databases">
        <title>Draft Whole-Genome sequence of the marine photosynthetic bacterium Rhodovulum strictum DSM 11289.</title>
        <authorList>
            <person name="Kyndt J.A."/>
            <person name="Meyer T.E."/>
        </authorList>
    </citation>
    <scope>NUCLEOTIDE SEQUENCE [LARGE SCALE GENOMIC DNA]</scope>
    <source>
        <strain evidence="2 3">DSM 11289</strain>
    </source>
</reference>
<feature type="compositionally biased region" description="Polar residues" evidence="1">
    <location>
        <begin position="1"/>
        <end position="13"/>
    </location>
</feature>
<protein>
    <recommendedName>
        <fullName evidence="4">Carboxypeptidase regulatory-like domain-containing protein</fullName>
    </recommendedName>
</protein>
<dbReference type="GO" id="GO:0030246">
    <property type="term" value="F:carbohydrate binding"/>
    <property type="evidence" value="ECO:0007669"/>
    <property type="project" value="InterPro"/>
</dbReference>
<evidence type="ECO:0008006" key="4">
    <source>
        <dbReference type="Google" id="ProtNLM"/>
    </source>
</evidence>